<evidence type="ECO:0000256" key="1">
    <source>
        <dbReference type="SAM" id="SignalP"/>
    </source>
</evidence>
<dbReference type="GO" id="GO:0004519">
    <property type="term" value="F:endonuclease activity"/>
    <property type="evidence" value="ECO:0007669"/>
    <property type="project" value="UniProtKB-KW"/>
</dbReference>
<organism evidence="3 4">
    <name type="scientific">Labilibaculum manganireducens</name>
    <dbReference type="NCBI Taxonomy" id="1940525"/>
    <lineage>
        <taxon>Bacteria</taxon>
        <taxon>Pseudomonadati</taxon>
        <taxon>Bacteroidota</taxon>
        <taxon>Bacteroidia</taxon>
        <taxon>Marinilabiliales</taxon>
        <taxon>Marinifilaceae</taxon>
        <taxon>Labilibaculum</taxon>
    </lineage>
</organism>
<protein>
    <submittedName>
        <fullName evidence="3">Endonuclease</fullName>
    </submittedName>
</protein>
<keyword evidence="4" id="KW-1185">Reference proteome</keyword>
<dbReference type="PANTHER" id="PTHR14859:SF1">
    <property type="entry name" value="PGAP2-INTERACTING PROTEIN"/>
    <property type="match status" value="1"/>
</dbReference>
<sequence length="358" mass="41151">MLISTITNKMKLLGKIYLIVVSLLSSACDPFHTKIGTEVSLYESLEKQESAFPDTLKVMTWNIKFGGGRIDFFFDCHGNRVIMEKSEVLDNMSMLSEKIREVNPDILFIQEADVNAKRSAFVDQVQYLLDNTDFNYAAYASQWKAKYIPSDGIGKMDSGNAILSKWKFTDAKRTPLPLIQSQNFIVRYFYLKRNILEINLEHKGEAIKLLTTHLSAYAKDDTKKIQLEILKNYVDSLNQKGQKFILGGDFNSLPPFSKQTSNFEDSACTDGDFEADNYSSETEWMMPFYESYTAAIPLEEFKQNNSKHFTHTTDKNGYWNRKVDYLFTNGHFVQNSGNTLQQWMQASDHAPIVVNYKF</sequence>
<dbReference type="InterPro" id="IPR005135">
    <property type="entry name" value="Endo/exonuclease/phosphatase"/>
</dbReference>
<dbReference type="Pfam" id="PF03372">
    <property type="entry name" value="Exo_endo_phos"/>
    <property type="match status" value="1"/>
</dbReference>
<dbReference type="InterPro" id="IPR051916">
    <property type="entry name" value="GPI-anchor_lipid_remodeler"/>
</dbReference>
<proteinExistence type="predicted"/>
<comment type="caution">
    <text evidence="3">The sequence shown here is derived from an EMBL/GenBank/DDBJ whole genome shotgun (WGS) entry which is preliminary data.</text>
</comment>
<dbReference type="GO" id="GO:0016020">
    <property type="term" value="C:membrane"/>
    <property type="evidence" value="ECO:0007669"/>
    <property type="project" value="GOC"/>
</dbReference>
<keyword evidence="3" id="KW-0378">Hydrolase</keyword>
<gene>
    <name evidence="3" type="ORF">BZG01_11585</name>
</gene>
<reference evidence="3 4" key="1">
    <citation type="journal article" date="2017" name="Front. Microbiol.">
        <title>Labilibaculum manganireducens gen. nov., sp. nov. and Labilibaculum filiforme sp. nov., Novel Bacteroidetes Isolated from Subsurface Sediments of the Baltic Sea.</title>
        <authorList>
            <person name="Vandieken V."/>
            <person name="Marshall I.P."/>
            <person name="Niemann H."/>
            <person name="Engelen B."/>
            <person name="Cypionka H."/>
        </authorList>
    </citation>
    <scope>NUCLEOTIDE SEQUENCE [LARGE SCALE GENOMIC DNA]</scope>
    <source>
        <strain evidence="3 4">59.10-2M</strain>
    </source>
</reference>
<dbReference type="EMBL" id="MVDE01000016">
    <property type="protein sequence ID" value="PKQ66229.1"/>
    <property type="molecule type" value="Genomic_DNA"/>
</dbReference>
<dbReference type="Gene3D" id="3.60.10.10">
    <property type="entry name" value="Endonuclease/exonuclease/phosphatase"/>
    <property type="match status" value="1"/>
</dbReference>
<keyword evidence="3" id="KW-0540">Nuclease</keyword>
<keyword evidence="3" id="KW-0255">Endonuclease</keyword>
<keyword evidence="1" id="KW-0732">Signal</keyword>
<feature type="chain" id="PRO_5014910826" evidence="1">
    <location>
        <begin position="28"/>
        <end position="358"/>
    </location>
</feature>
<evidence type="ECO:0000313" key="3">
    <source>
        <dbReference type="EMBL" id="PKQ66229.1"/>
    </source>
</evidence>
<accession>A0A2N3I7F1</accession>
<feature type="signal peptide" evidence="1">
    <location>
        <begin position="1"/>
        <end position="27"/>
    </location>
</feature>
<dbReference type="InterPro" id="IPR036691">
    <property type="entry name" value="Endo/exonu/phosph_ase_sf"/>
</dbReference>
<name>A0A2N3I7F1_9BACT</name>
<dbReference type="AlphaFoldDB" id="A0A2N3I7F1"/>
<feature type="domain" description="Endonuclease/exonuclease/phosphatase" evidence="2">
    <location>
        <begin position="59"/>
        <end position="349"/>
    </location>
</feature>
<dbReference type="GO" id="GO:0006506">
    <property type="term" value="P:GPI anchor biosynthetic process"/>
    <property type="evidence" value="ECO:0007669"/>
    <property type="project" value="TreeGrafter"/>
</dbReference>
<evidence type="ECO:0000313" key="4">
    <source>
        <dbReference type="Proteomes" id="UP000233618"/>
    </source>
</evidence>
<dbReference type="Proteomes" id="UP000233618">
    <property type="component" value="Unassembled WGS sequence"/>
</dbReference>
<evidence type="ECO:0000259" key="2">
    <source>
        <dbReference type="Pfam" id="PF03372"/>
    </source>
</evidence>
<dbReference type="PANTHER" id="PTHR14859">
    <property type="entry name" value="CALCOFLUOR WHITE HYPERSENSITIVE PROTEIN PRECURSOR"/>
    <property type="match status" value="1"/>
</dbReference>
<dbReference type="SUPFAM" id="SSF56219">
    <property type="entry name" value="DNase I-like"/>
    <property type="match status" value="1"/>
</dbReference>